<feature type="domain" description="Response regulatory" evidence="23">
    <location>
        <begin position="602"/>
        <end position="721"/>
    </location>
</feature>
<organism evidence="24 25">
    <name type="scientific">Noviherbaspirillum autotrophicum</name>
    <dbReference type="NCBI Taxonomy" id="709839"/>
    <lineage>
        <taxon>Bacteria</taxon>
        <taxon>Pseudomonadati</taxon>
        <taxon>Pseudomonadota</taxon>
        <taxon>Betaproteobacteria</taxon>
        <taxon>Burkholderiales</taxon>
        <taxon>Oxalobacteraceae</taxon>
        <taxon>Noviherbaspirillum</taxon>
    </lineage>
</organism>
<dbReference type="PROSITE" id="PS50109">
    <property type="entry name" value="HIS_KIN"/>
    <property type="match status" value="1"/>
</dbReference>
<keyword evidence="4" id="KW-1003">Cell membrane</keyword>
<keyword evidence="11" id="KW-0067">ATP-binding</keyword>
<dbReference type="PROSITE" id="PS50110">
    <property type="entry name" value="RESPONSE_REGULATORY"/>
    <property type="match status" value="1"/>
</dbReference>
<evidence type="ECO:0000256" key="17">
    <source>
        <dbReference type="ARBA" id="ARBA00064003"/>
    </source>
</evidence>
<dbReference type="CDD" id="cd16922">
    <property type="entry name" value="HATPase_EvgS-ArcB-TorS-like"/>
    <property type="match status" value="1"/>
</dbReference>
<evidence type="ECO:0000256" key="6">
    <source>
        <dbReference type="ARBA" id="ARBA00022679"/>
    </source>
</evidence>
<evidence type="ECO:0000313" key="24">
    <source>
        <dbReference type="EMBL" id="KIF83488.1"/>
    </source>
</evidence>
<comment type="function">
    <text evidence="16">Member of the two-component regulatory system BvgS/BvgA. Phosphorylates BvgA via a four-step phosphorelay in response to environmental signals.</text>
</comment>
<keyword evidence="9" id="KW-0547">Nucleotide-binding</keyword>
<dbReference type="InterPro" id="IPR011006">
    <property type="entry name" value="CheY-like_superfamily"/>
</dbReference>
<dbReference type="InterPro" id="IPR004358">
    <property type="entry name" value="Sig_transdc_His_kin-like_C"/>
</dbReference>
<evidence type="ECO:0000256" key="15">
    <source>
        <dbReference type="ARBA" id="ARBA00023136"/>
    </source>
</evidence>
<dbReference type="GO" id="GO:0005524">
    <property type="term" value="F:ATP binding"/>
    <property type="evidence" value="ECO:0007669"/>
    <property type="project" value="UniProtKB-KW"/>
</dbReference>
<dbReference type="GO" id="GO:0005886">
    <property type="term" value="C:plasma membrane"/>
    <property type="evidence" value="ECO:0007669"/>
    <property type="project" value="UniProtKB-SubCell"/>
</dbReference>
<dbReference type="FunFam" id="3.30.565.10:FF:000010">
    <property type="entry name" value="Sensor histidine kinase RcsC"/>
    <property type="match status" value="1"/>
</dbReference>
<dbReference type="InterPro" id="IPR005467">
    <property type="entry name" value="His_kinase_dom"/>
</dbReference>
<dbReference type="SMART" id="SM00388">
    <property type="entry name" value="HisKA"/>
    <property type="match status" value="1"/>
</dbReference>
<keyword evidence="6" id="KW-0808">Transferase</keyword>
<dbReference type="Pfam" id="PF00072">
    <property type="entry name" value="Response_reg"/>
    <property type="match status" value="1"/>
</dbReference>
<evidence type="ECO:0000256" key="14">
    <source>
        <dbReference type="ARBA" id="ARBA00023026"/>
    </source>
</evidence>
<dbReference type="Gene3D" id="3.30.450.20">
    <property type="entry name" value="PAS domain"/>
    <property type="match status" value="2"/>
</dbReference>
<keyword evidence="7 21" id="KW-0812">Transmembrane</keyword>
<evidence type="ECO:0000256" key="5">
    <source>
        <dbReference type="ARBA" id="ARBA00022553"/>
    </source>
</evidence>
<dbReference type="InterPro" id="IPR001789">
    <property type="entry name" value="Sig_transdc_resp-reg_receiver"/>
</dbReference>
<dbReference type="CDD" id="cd17546">
    <property type="entry name" value="REC_hyHK_CKI1_RcsC-like"/>
    <property type="match status" value="1"/>
</dbReference>
<evidence type="ECO:0000313" key="25">
    <source>
        <dbReference type="Proteomes" id="UP000031572"/>
    </source>
</evidence>
<evidence type="ECO:0000256" key="8">
    <source>
        <dbReference type="ARBA" id="ARBA00022729"/>
    </source>
</evidence>
<dbReference type="Proteomes" id="UP000031572">
    <property type="component" value="Unassembled WGS sequence"/>
</dbReference>
<dbReference type="SUPFAM" id="SSF55874">
    <property type="entry name" value="ATPase domain of HSP90 chaperone/DNA topoisomerase II/histidine kinase"/>
    <property type="match status" value="1"/>
</dbReference>
<dbReference type="InterPro" id="IPR033479">
    <property type="entry name" value="dCache_1"/>
</dbReference>
<evidence type="ECO:0000256" key="4">
    <source>
        <dbReference type="ARBA" id="ARBA00022475"/>
    </source>
</evidence>
<dbReference type="Pfam" id="PF02518">
    <property type="entry name" value="HATPase_c"/>
    <property type="match status" value="1"/>
</dbReference>
<keyword evidence="12 21" id="KW-1133">Transmembrane helix</keyword>
<feature type="modified residue" description="4-aspartylphosphate" evidence="20">
    <location>
        <position position="651"/>
    </location>
</feature>
<dbReference type="CDD" id="cd12914">
    <property type="entry name" value="PDC1_DGC_like"/>
    <property type="match status" value="1"/>
</dbReference>
<evidence type="ECO:0000256" key="3">
    <source>
        <dbReference type="ARBA" id="ARBA00012438"/>
    </source>
</evidence>
<accession>A0A0C1Y967</accession>
<evidence type="ECO:0000256" key="11">
    <source>
        <dbReference type="ARBA" id="ARBA00022840"/>
    </source>
</evidence>
<sequence>MHHAATDARRATILIGGALVVFIALSAAVSIRVLRERAIEDWRNELGNLSLIMAENTSQTMASTYLVLDSIVDDIQLAKVRDAQALAARFGNHATYQMMRDKIHGLPQIDVATIVSANGDVINFTRSFPTPPINLADRDYFRHHLSHNDTAAFLSAPIRNKINGKWTFYISRRLNGAHGEFIGAALIGISCDFFVNFFQKVNLGSSAAISLYRSDYTLMARWPAVEKMIGQRNLYSSAYKVMGQGKDHDVVLNDGPRASEDFKSVFRMTAPRRIRNYPLIISLTVTDDLFLGGWHQTVGMLGSVMLASIAALVAAFVLMATILRRREQDAQQALSLKAQAEAASEAKSRFLAVMSHEIRTPMNGILGMSELMLDTRLDGVQRGYAANVHGSAKGLMRILNDILDFSKIEAGHLEVETMPFDPVQPLRDAVDLHQHQADKKGLRIEVHTGPLAPQWVLGDPMRIAQVLGNLINNAIKFTPSGTVAVSFSARALPGAPRMLELTYTVADSGIGISTQTQRHLFEPFTQADASISREYGGTGLGLAICKRLSDMMQGRLSCVSEIGKGTVFTFQLPCPMADSAAPAAPSAQESAPPVPAAPADARVLVVEDIEINRQLARILLEKMGCSVVLADNGVEALEAFEPGAFDLVLMDCMMPVMDGYEATARLREREMQAGARRVPVIALTASAVEGDLERCLAAGMDDYLAKPFTAAGFTAAISRWITANTLGLT</sequence>
<dbReference type="FunFam" id="1.10.287.130:FF:000002">
    <property type="entry name" value="Two-component osmosensing histidine kinase"/>
    <property type="match status" value="1"/>
</dbReference>
<keyword evidence="25" id="KW-1185">Reference proteome</keyword>
<dbReference type="PRINTS" id="PR00344">
    <property type="entry name" value="BCTRLSENSOR"/>
</dbReference>
<dbReference type="EMBL" id="JWJG01000028">
    <property type="protein sequence ID" value="KIF83488.1"/>
    <property type="molecule type" value="Genomic_DNA"/>
</dbReference>
<evidence type="ECO:0000259" key="22">
    <source>
        <dbReference type="PROSITE" id="PS50109"/>
    </source>
</evidence>
<dbReference type="Gene3D" id="1.10.287.130">
    <property type="match status" value="1"/>
</dbReference>
<evidence type="ECO:0000256" key="1">
    <source>
        <dbReference type="ARBA" id="ARBA00000085"/>
    </source>
</evidence>
<reference evidence="24 25" key="1">
    <citation type="submission" date="2014-12" db="EMBL/GenBank/DDBJ databases">
        <title>Denitrispirillum autotrophicum gen. nov., sp. nov., Denitrifying, Facultatively Autotrophic Bacteria Isolated from Rice Paddy Soil.</title>
        <authorList>
            <person name="Ishii S."/>
            <person name="Ashida N."/>
            <person name="Ohno H."/>
            <person name="Otsuka S."/>
            <person name="Yokota A."/>
            <person name="Senoo K."/>
        </authorList>
    </citation>
    <scope>NUCLEOTIDE SEQUENCE [LARGE SCALE GENOMIC DNA]</scope>
    <source>
        <strain evidence="24 25">TSA66</strain>
    </source>
</reference>
<dbReference type="InterPro" id="IPR003594">
    <property type="entry name" value="HATPase_dom"/>
</dbReference>
<evidence type="ECO:0000256" key="9">
    <source>
        <dbReference type="ARBA" id="ARBA00022741"/>
    </source>
</evidence>
<feature type="transmembrane region" description="Helical" evidence="21">
    <location>
        <begin position="300"/>
        <end position="323"/>
    </location>
</feature>
<keyword evidence="14" id="KW-0843">Virulence</keyword>
<dbReference type="STRING" id="709839.TSA66_04210"/>
<name>A0A0C1Y967_9BURK</name>
<evidence type="ECO:0000256" key="2">
    <source>
        <dbReference type="ARBA" id="ARBA00004651"/>
    </source>
</evidence>
<keyword evidence="15 21" id="KW-0472">Membrane</keyword>
<dbReference type="GO" id="GO:0000155">
    <property type="term" value="F:phosphorelay sensor kinase activity"/>
    <property type="evidence" value="ECO:0007669"/>
    <property type="project" value="InterPro"/>
</dbReference>
<dbReference type="CDD" id="cd12915">
    <property type="entry name" value="PDC2_DGC_like"/>
    <property type="match status" value="1"/>
</dbReference>
<dbReference type="SUPFAM" id="SSF47384">
    <property type="entry name" value="Homodimeric domain of signal transducing histidine kinase"/>
    <property type="match status" value="1"/>
</dbReference>
<comment type="catalytic activity">
    <reaction evidence="1">
        <text>ATP + protein L-histidine = ADP + protein N-phospho-L-histidine.</text>
        <dbReference type="EC" id="2.7.13.3"/>
    </reaction>
</comment>
<keyword evidence="5 20" id="KW-0597">Phosphoprotein</keyword>
<dbReference type="Pfam" id="PF02743">
    <property type="entry name" value="dCache_1"/>
    <property type="match status" value="1"/>
</dbReference>
<gene>
    <name evidence="24" type="ORF">TSA66_04210</name>
</gene>
<proteinExistence type="predicted"/>
<dbReference type="Gene3D" id="3.30.565.10">
    <property type="entry name" value="Histidine kinase-like ATPase, C-terminal domain"/>
    <property type="match status" value="1"/>
</dbReference>
<evidence type="ECO:0000256" key="10">
    <source>
        <dbReference type="ARBA" id="ARBA00022777"/>
    </source>
</evidence>
<dbReference type="Gene3D" id="3.40.50.2300">
    <property type="match status" value="1"/>
</dbReference>
<dbReference type="PANTHER" id="PTHR45339:SF1">
    <property type="entry name" value="HYBRID SIGNAL TRANSDUCTION HISTIDINE KINASE J"/>
    <property type="match status" value="1"/>
</dbReference>
<evidence type="ECO:0000256" key="13">
    <source>
        <dbReference type="ARBA" id="ARBA00023012"/>
    </source>
</evidence>
<keyword evidence="13" id="KW-0902">Two-component regulatory system</keyword>
<evidence type="ECO:0000256" key="21">
    <source>
        <dbReference type="SAM" id="Phobius"/>
    </source>
</evidence>
<evidence type="ECO:0000256" key="12">
    <source>
        <dbReference type="ARBA" id="ARBA00022989"/>
    </source>
</evidence>
<dbReference type="SUPFAM" id="SSF52172">
    <property type="entry name" value="CheY-like"/>
    <property type="match status" value="1"/>
</dbReference>
<evidence type="ECO:0000256" key="7">
    <source>
        <dbReference type="ARBA" id="ARBA00022692"/>
    </source>
</evidence>
<dbReference type="InterPro" id="IPR036890">
    <property type="entry name" value="HATPase_C_sf"/>
</dbReference>
<protein>
    <recommendedName>
        <fullName evidence="18">Sensory/regulatory protein RpfC</fullName>
        <ecNumber evidence="3">2.7.13.3</ecNumber>
    </recommendedName>
    <alternativeName>
        <fullName evidence="19">Virulence sensor protein BvgS</fullName>
    </alternativeName>
</protein>
<keyword evidence="10 24" id="KW-0418">Kinase</keyword>
<evidence type="ECO:0000256" key="18">
    <source>
        <dbReference type="ARBA" id="ARBA00068150"/>
    </source>
</evidence>
<dbReference type="InterPro" id="IPR003661">
    <property type="entry name" value="HisK_dim/P_dom"/>
</dbReference>
<dbReference type="InterPro" id="IPR036097">
    <property type="entry name" value="HisK_dim/P_sf"/>
</dbReference>
<dbReference type="EC" id="2.7.13.3" evidence="3"/>
<keyword evidence="8" id="KW-0732">Signal</keyword>
<dbReference type="CDD" id="cd00082">
    <property type="entry name" value="HisKA"/>
    <property type="match status" value="1"/>
</dbReference>
<evidence type="ECO:0000256" key="16">
    <source>
        <dbReference type="ARBA" id="ARBA00058004"/>
    </source>
</evidence>
<dbReference type="AlphaFoldDB" id="A0A0C1Y967"/>
<evidence type="ECO:0000256" key="19">
    <source>
        <dbReference type="ARBA" id="ARBA00070152"/>
    </source>
</evidence>
<dbReference type="SMART" id="SM00448">
    <property type="entry name" value="REC"/>
    <property type="match status" value="1"/>
</dbReference>
<dbReference type="SMART" id="SM00387">
    <property type="entry name" value="HATPase_c"/>
    <property type="match status" value="1"/>
</dbReference>
<feature type="domain" description="Histidine kinase" evidence="22">
    <location>
        <begin position="353"/>
        <end position="576"/>
    </location>
</feature>
<dbReference type="Pfam" id="PF00512">
    <property type="entry name" value="HisKA"/>
    <property type="match status" value="1"/>
</dbReference>
<comment type="caution">
    <text evidence="24">The sequence shown here is derived from an EMBL/GenBank/DDBJ whole genome shotgun (WGS) entry which is preliminary data.</text>
</comment>
<dbReference type="PANTHER" id="PTHR45339">
    <property type="entry name" value="HYBRID SIGNAL TRANSDUCTION HISTIDINE KINASE J"/>
    <property type="match status" value="1"/>
</dbReference>
<comment type="subunit">
    <text evidence="17">At low DSF concentrations, interacts with RpfF.</text>
</comment>
<evidence type="ECO:0000259" key="23">
    <source>
        <dbReference type="PROSITE" id="PS50110"/>
    </source>
</evidence>
<feature type="transmembrane region" description="Helical" evidence="21">
    <location>
        <begin position="12"/>
        <end position="34"/>
    </location>
</feature>
<evidence type="ECO:0000256" key="20">
    <source>
        <dbReference type="PROSITE-ProRule" id="PRU00169"/>
    </source>
</evidence>
<comment type="subcellular location">
    <subcellularLocation>
        <location evidence="2">Cell membrane</location>
        <topology evidence="2">Multi-pass membrane protein</topology>
    </subcellularLocation>
</comment>